<name>A0ABS0DUS3_9GAMM</name>
<protein>
    <submittedName>
        <fullName evidence="1">Anti-adapter protein IraM</fullName>
    </submittedName>
</protein>
<proteinExistence type="predicted"/>
<sequence>MEWLIERNLVCPSTGAAFAVISSYRNLRIILWYKSHYFLRPGGEVIVSDLGIVVNGNIRDISLLHAFPFNENLWQTFEKSLDCPGNKDPALHHCDRKDTCHFDMCPYGVHVHAI</sequence>
<evidence type="ECO:0000313" key="2">
    <source>
        <dbReference type="Proteomes" id="UP000600307"/>
    </source>
</evidence>
<dbReference type="NCBIfam" id="NF007393">
    <property type="entry name" value="PRK09919.1"/>
    <property type="match status" value="1"/>
</dbReference>
<organism evidence="1 2">
    <name type="scientific">Rahnella victoriana</name>
    <dbReference type="NCBI Taxonomy" id="1510570"/>
    <lineage>
        <taxon>Bacteria</taxon>
        <taxon>Pseudomonadati</taxon>
        <taxon>Pseudomonadota</taxon>
        <taxon>Gammaproteobacteria</taxon>
        <taxon>Enterobacterales</taxon>
        <taxon>Yersiniaceae</taxon>
        <taxon>Rahnella</taxon>
    </lineage>
</organism>
<dbReference type="Proteomes" id="UP000600307">
    <property type="component" value="Unassembled WGS sequence"/>
</dbReference>
<accession>A0ABS0DUS3</accession>
<evidence type="ECO:0000313" key="1">
    <source>
        <dbReference type="EMBL" id="MBF7957626.1"/>
    </source>
</evidence>
<reference evidence="1 2" key="1">
    <citation type="submission" date="2020-11" db="EMBL/GenBank/DDBJ databases">
        <title>Taxonomic investigation of Rahnella spp.</title>
        <authorList>
            <person name="Lee S.D."/>
        </authorList>
    </citation>
    <scope>NUCLEOTIDE SEQUENCE [LARGE SCALE GENOMIC DNA]</scope>
    <source>
        <strain evidence="1 2">SAP-10</strain>
    </source>
</reference>
<comment type="caution">
    <text evidence="1">The sequence shown here is derived from an EMBL/GenBank/DDBJ whole genome shotgun (WGS) entry which is preliminary data.</text>
</comment>
<gene>
    <name evidence="1" type="primary">iraM</name>
    <name evidence="1" type="ORF">IV431_18875</name>
</gene>
<dbReference type="EMBL" id="JADOBH010000004">
    <property type="protein sequence ID" value="MBF7957626.1"/>
    <property type="molecule type" value="Genomic_DNA"/>
</dbReference>
<dbReference type="Pfam" id="PF11183">
    <property type="entry name" value="PmrD"/>
    <property type="match status" value="1"/>
</dbReference>
<dbReference type="InterPro" id="IPR044854">
    <property type="entry name" value="IraM/PmrD"/>
</dbReference>
<keyword evidence="2" id="KW-1185">Reference proteome</keyword>
<dbReference type="RefSeq" id="WP_095925648.1">
    <property type="nucleotide sequence ID" value="NZ_CP089920.1"/>
</dbReference>